<evidence type="ECO:0000313" key="4">
    <source>
        <dbReference type="Proteomes" id="UP000291116"/>
    </source>
</evidence>
<feature type="compositionally biased region" description="Low complexity" evidence="1">
    <location>
        <begin position="20"/>
        <end position="31"/>
    </location>
</feature>
<keyword evidence="4" id="KW-1185">Reference proteome</keyword>
<keyword evidence="2" id="KW-0472">Membrane</keyword>
<feature type="region of interest" description="Disordered" evidence="1">
    <location>
        <begin position="421"/>
        <end position="461"/>
    </location>
</feature>
<gene>
    <name evidence="3" type="ORF">PSNMU_V1.4_AUG-EV-PASAV3_0120940</name>
</gene>
<feature type="transmembrane region" description="Helical" evidence="2">
    <location>
        <begin position="87"/>
        <end position="107"/>
    </location>
</feature>
<dbReference type="AlphaFoldDB" id="A0A448ZST6"/>
<feature type="compositionally biased region" description="Polar residues" evidence="1">
    <location>
        <begin position="444"/>
        <end position="461"/>
    </location>
</feature>
<dbReference type="Proteomes" id="UP000291116">
    <property type="component" value="Unassembled WGS sequence"/>
</dbReference>
<sequence length="557" mass="58590">MSTPLNFKGELSSNGGGSYGTHSGSTGNNTTRQRRNPADYGPFSSPHASFDDPASFPPYAELPFTSLKRRRQLQENNSFARWVMKGVLLSPCAVLVLWGVAAVLFAGTHHKAGHDSNGSSGHRNGSARQHSRSGRRMLPNLFGNGQPSQQLYMAGNPPLQDQQGNLIYNVNGNAMMMAPPQLQQQVVQGISPVSGGYPQQQQFQQPQIVSMQQQGNALPVVPPLGNGMNANGVPANSLAQGQTSMVQQQQQFLGMQQLSGAAQPQQVLMATDQGLAAPVQTSSLVQQQQQGLGPPGAVALQQAMASTGDIPQGMDQNMNIVQAAAPAMQQQQTSNQSGNQNVIQTPSAMQLASGSSNAASDQLQASPSKQAVYFYDPKDTAMSQTGEMIQMPTIVYDTNGRAIPVSELQHQAPIYVQPPARGASLTDATSSDAAGSGGIGGQTELVSPSTRGASLVSPSSREASISMPKSWGASTSQDQTIIVATVAVMALLVGALSARRLRSKSFLSACIENEALEDDVAYDDAYTTTAAASGAMGNDSSYNTFGGWKGDLEKFDV</sequence>
<accession>A0A448ZST6</accession>
<feature type="region of interest" description="Disordered" evidence="1">
    <location>
        <begin position="348"/>
        <end position="367"/>
    </location>
</feature>
<proteinExistence type="predicted"/>
<name>A0A448ZST6_9STRA</name>
<protein>
    <recommendedName>
        <fullName evidence="5">Transmembrane protein</fullName>
    </recommendedName>
</protein>
<keyword evidence="2" id="KW-0812">Transmembrane</keyword>
<feature type="region of interest" description="Disordered" evidence="1">
    <location>
        <begin position="1"/>
        <end position="47"/>
    </location>
</feature>
<evidence type="ECO:0000313" key="3">
    <source>
        <dbReference type="EMBL" id="VEU45023.1"/>
    </source>
</evidence>
<feature type="region of interest" description="Disordered" evidence="1">
    <location>
        <begin position="111"/>
        <end position="156"/>
    </location>
</feature>
<keyword evidence="2" id="KW-1133">Transmembrane helix</keyword>
<feature type="compositionally biased region" description="Low complexity" evidence="1">
    <location>
        <begin position="422"/>
        <end position="434"/>
    </location>
</feature>
<dbReference type="OrthoDB" id="49431at2759"/>
<feature type="compositionally biased region" description="Polar residues" evidence="1">
    <location>
        <begin position="116"/>
        <end position="128"/>
    </location>
</feature>
<evidence type="ECO:0008006" key="5">
    <source>
        <dbReference type="Google" id="ProtNLM"/>
    </source>
</evidence>
<evidence type="ECO:0000256" key="2">
    <source>
        <dbReference type="SAM" id="Phobius"/>
    </source>
</evidence>
<evidence type="ECO:0000256" key="1">
    <source>
        <dbReference type="SAM" id="MobiDB-lite"/>
    </source>
</evidence>
<dbReference type="EMBL" id="CAACVS010000680">
    <property type="protein sequence ID" value="VEU45023.1"/>
    <property type="molecule type" value="Genomic_DNA"/>
</dbReference>
<reference evidence="3 4" key="1">
    <citation type="submission" date="2019-01" db="EMBL/GenBank/DDBJ databases">
        <authorList>
            <person name="Ferrante I. M."/>
        </authorList>
    </citation>
    <scope>NUCLEOTIDE SEQUENCE [LARGE SCALE GENOMIC DNA]</scope>
    <source>
        <strain evidence="3 4">B856</strain>
    </source>
</reference>
<organism evidence="3 4">
    <name type="scientific">Pseudo-nitzschia multistriata</name>
    <dbReference type="NCBI Taxonomy" id="183589"/>
    <lineage>
        <taxon>Eukaryota</taxon>
        <taxon>Sar</taxon>
        <taxon>Stramenopiles</taxon>
        <taxon>Ochrophyta</taxon>
        <taxon>Bacillariophyta</taxon>
        <taxon>Bacillariophyceae</taxon>
        <taxon>Bacillariophycidae</taxon>
        <taxon>Bacillariales</taxon>
        <taxon>Bacillariaceae</taxon>
        <taxon>Pseudo-nitzschia</taxon>
    </lineage>
</organism>